<dbReference type="SMART" id="SM00091">
    <property type="entry name" value="PAS"/>
    <property type="match status" value="1"/>
</dbReference>
<dbReference type="PROSITE" id="PS50112">
    <property type="entry name" value="PAS"/>
    <property type="match status" value="1"/>
</dbReference>
<feature type="domain" description="PAS" evidence="1">
    <location>
        <begin position="170"/>
        <end position="241"/>
    </location>
</feature>
<dbReference type="InterPro" id="IPR000014">
    <property type="entry name" value="PAS"/>
</dbReference>
<evidence type="ECO:0000313" key="3">
    <source>
        <dbReference type="Proteomes" id="UP001238496"/>
    </source>
</evidence>
<protein>
    <submittedName>
        <fullName evidence="2">PAS domain-containing protein</fullName>
    </submittedName>
</protein>
<dbReference type="EMBL" id="JAUSUW010000006">
    <property type="protein sequence ID" value="MDQ0421540.1"/>
    <property type="molecule type" value="Genomic_DNA"/>
</dbReference>
<proteinExistence type="predicted"/>
<dbReference type="RefSeq" id="WP_307373206.1">
    <property type="nucleotide sequence ID" value="NZ_JAUSUW010000006.1"/>
</dbReference>
<gene>
    <name evidence="2" type="ORF">J2045_002576</name>
</gene>
<organism evidence="2 3">
    <name type="scientific">Peteryoungia aggregata LMG 23059</name>
    <dbReference type="NCBI Taxonomy" id="1368425"/>
    <lineage>
        <taxon>Bacteria</taxon>
        <taxon>Pseudomonadati</taxon>
        <taxon>Pseudomonadota</taxon>
        <taxon>Alphaproteobacteria</taxon>
        <taxon>Hyphomicrobiales</taxon>
        <taxon>Rhizobiaceae</taxon>
        <taxon>Peteryoungia</taxon>
    </lineage>
</organism>
<sequence length="292" mass="32534">MGYPHGYFLGWAQTVRMHTLKVTRPHVTDAATGVTWIETLSHGGERWRMSFGEFRDSNLRAMFEAVSLKNMQLQQAIRSGNDHLVAVLDREIDPMISALISYRASDLDDIYLQMRLLTKLLREDADDRSCVLRHASMLSLLIERYFGPKKVQDVPPVHLAEVRLPFEVDDEQLNEAILNNLPERVAVVTLDYRYLFANASMAEMLGVSPMTLIGRSVFETAFSVGRQDYVREALDSAFAGRSGCFLTRSDSDASTADQLRGRFSPLRSKDGVINGAVLTLGEAGSVVGDMAA</sequence>
<dbReference type="InterPro" id="IPR035965">
    <property type="entry name" value="PAS-like_dom_sf"/>
</dbReference>
<evidence type="ECO:0000313" key="2">
    <source>
        <dbReference type="EMBL" id="MDQ0421540.1"/>
    </source>
</evidence>
<accession>A0ABU0GAA7</accession>
<dbReference type="Proteomes" id="UP001238496">
    <property type="component" value="Unassembled WGS sequence"/>
</dbReference>
<comment type="caution">
    <text evidence="2">The sequence shown here is derived from an EMBL/GenBank/DDBJ whole genome shotgun (WGS) entry which is preliminary data.</text>
</comment>
<name>A0ABU0GAA7_9HYPH</name>
<evidence type="ECO:0000259" key="1">
    <source>
        <dbReference type="PROSITE" id="PS50112"/>
    </source>
</evidence>
<reference evidence="2 3" key="1">
    <citation type="submission" date="2023-07" db="EMBL/GenBank/DDBJ databases">
        <title>Genomic Encyclopedia of Type Strains, Phase IV (KMG-IV): sequencing the most valuable type-strain genomes for metagenomic binning, comparative biology and taxonomic classification.</title>
        <authorList>
            <person name="Goeker M."/>
        </authorList>
    </citation>
    <scope>NUCLEOTIDE SEQUENCE [LARGE SCALE GENOMIC DNA]</scope>
    <source>
        <strain evidence="2 3">DSM 1111</strain>
    </source>
</reference>
<dbReference type="InterPro" id="IPR013656">
    <property type="entry name" value="PAS_4"/>
</dbReference>
<dbReference type="Pfam" id="PF08448">
    <property type="entry name" value="PAS_4"/>
    <property type="match status" value="1"/>
</dbReference>
<dbReference type="SUPFAM" id="SSF55785">
    <property type="entry name" value="PYP-like sensor domain (PAS domain)"/>
    <property type="match status" value="1"/>
</dbReference>
<keyword evidence="3" id="KW-1185">Reference proteome</keyword>
<dbReference type="Gene3D" id="3.30.450.20">
    <property type="entry name" value="PAS domain"/>
    <property type="match status" value="1"/>
</dbReference>